<reference evidence="10" key="1">
    <citation type="journal article" date="2019" name="Int. J. Syst. Evol. Microbiol.">
        <title>The Global Catalogue of Microorganisms (GCM) 10K type strain sequencing project: providing services to taxonomists for standard genome sequencing and annotation.</title>
        <authorList>
            <consortium name="The Broad Institute Genomics Platform"/>
            <consortium name="The Broad Institute Genome Sequencing Center for Infectious Disease"/>
            <person name="Wu L."/>
            <person name="Ma J."/>
        </authorList>
    </citation>
    <scope>NUCLEOTIDE SEQUENCE [LARGE SCALE GENOMIC DNA]</scope>
    <source>
        <strain evidence="10">CCUG 58728</strain>
    </source>
</reference>
<feature type="transmembrane region" description="Helical" evidence="7">
    <location>
        <begin position="72"/>
        <end position="91"/>
    </location>
</feature>
<keyword evidence="4 7" id="KW-0812">Transmembrane</keyword>
<feature type="transmembrane region" description="Helical" evidence="7">
    <location>
        <begin position="223"/>
        <end position="240"/>
    </location>
</feature>
<dbReference type="InterPro" id="IPR011701">
    <property type="entry name" value="MFS"/>
</dbReference>
<dbReference type="NCBIfam" id="TIGR00711">
    <property type="entry name" value="efflux_EmrB"/>
    <property type="match status" value="1"/>
</dbReference>
<feature type="transmembrane region" description="Helical" evidence="7">
    <location>
        <begin position="131"/>
        <end position="152"/>
    </location>
</feature>
<dbReference type="RefSeq" id="WP_380431385.1">
    <property type="nucleotide sequence ID" value="NZ_JBHSAC010000046.1"/>
</dbReference>
<evidence type="ECO:0000313" key="10">
    <source>
        <dbReference type="Proteomes" id="UP001595901"/>
    </source>
</evidence>
<dbReference type="InterPro" id="IPR036259">
    <property type="entry name" value="MFS_trans_sf"/>
</dbReference>
<dbReference type="PANTHER" id="PTHR42718">
    <property type="entry name" value="MAJOR FACILITATOR SUPERFAMILY MULTIDRUG TRANSPORTER MFSC"/>
    <property type="match status" value="1"/>
</dbReference>
<keyword evidence="2" id="KW-0813">Transport</keyword>
<feature type="transmembrane region" description="Helical" evidence="7">
    <location>
        <begin position="43"/>
        <end position="60"/>
    </location>
</feature>
<dbReference type="PROSITE" id="PS50850">
    <property type="entry name" value="MFS"/>
    <property type="match status" value="1"/>
</dbReference>
<accession>A0ABV8D101</accession>
<feature type="transmembrane region" description="Helical" evidence="7">
    <location>
        <begin position="324"/>
        <end position="343"/>
    </location>
</feature>
<keyword evidence="6 7" id="KW-0472">Membrane</keyword>
<evidence type="ECO:0000256" key="3">
    <source>
        <dbReference type="ARBA" id="ARBA00022475"/>
    </source>
</evidence>
<feature type="domain" description="Major facilitator superfamily (MFS) profile" evidence="8">
    <location>
        <begin position="6"/>
        <end position="436"/>
    </location>
</feature>
<evidence type="ECO:0000256" key="2">
    <source>
        <dbReference type="ARBA" id="ARBA00022448"/>
    </source>
</evidence>
<evidence type="ECO:0000259" key="8">
    <source>
        <dbReference type="PROSITE" id="PS50850"/>
    </source>
</evidence>
<feature type="transmembrane region" description="Helical" evidence="7">
    <location>
        <begin position="97"/>
        <end position="119"/>
    </location>
</feature>
<feature type="transmembrane region" description="Helical" evidence="7">
    <location>
        <begin position="534"/>
        <end position="552"/>
    </location>
</feature>
<keyword evidence="3" id="KW-1003">Cell membrane</keyword>
<feature type="transmembrane region" description="Helical" evidence="7">
    <location>
        <begin position="349"/>
        <end position="374"/>
    </location>
</feature>
<dbReference type="CDD" id="cd17321">
    <property type="entry name" value="MFS_MMR_MDR_like"/>
    <property type="match status" value="1"/>
</dbReference>
<evidence type="ECO:0000256" key="5">
    <source>
        <dbReference type="ARBA" id="ARBA00022989"/>
    </source>
</evidence>
<feature type="transmembrane region" description="Helical" evidence="7">
    <location>
        <begin position="158"/>
        <end position="180"/>
    </location>
</feature>
<evidence type="ECO:0000256" key="6">
    <source>
        <dbReference type="ARBA" id="ARBA00023136"/>
    </source>
</evidence>
<sequence>MKRLFAIIAMCIGIFLCMLDTTVMNIALPAIQDSLSVNLNDLQWSLNVYTIIFASLTIPLSKLAEKFGKHKFYLLGLLIFMGGSLISAVSSDLKLLIFGRGLQSIGAAIVFPLSMTIGINTVSLTARKSVIAALGVTQGLAAALGPTIGGVLTQFLGWRWIFLVNIPLMIISLLICLVCLDWHEATEKAKIDYLGALLSMATLFALTLGLVQGRDWGWMSPEILTLLISSAVLLIIFILWEKRCQAPMVPLELFKNKEFTGSALAIILSNIFLVAVTVVLPTYFTRVQSKTELEAALLVTPITAMIFIFSPLAAFIIDKLGPRLVIATGFTLMATAYILFTKIDMADSIQTTLTCLILGTGYGIIAGPITVLAASDFTGNLLTASQSVAGVLRQVGIVLAVAVYVTGLYTNLSTARKEAVRYIKTEVKTIDVSKTKQKTIQETAIKSLGKGTNNNTASDHFSKAERKEIINEAYQKTLQKYPDYLPKEQKQAIYGKVKSRVSQKLTKINKQINAAVKHIKNYSVERYTKAFTKLYRYSIGFIILAIFSSLLFPRKKSNITSQ</sequence>
<dbReference type="PRINTS" id="PR01036">
    <property type="entry name" value="TCRTETB"/>
</dbReference>
<dbReference type="InterPro" id="IPR004638">
    <property type="entry name" value="EmrB-like"/>
</dbReference>
<comment type="subcellular location">
    <subcellularLocation>
        <location evidence="1">Cell membrane</location>
        <topology evidence="1">Multi-pass membrane protein</topology>
    </subcellularLocation>
</comment>
<dbReference type="EMBL" id="JBHSAC010000046">
    <property type="protein sequence ID" value="MFC3932208.1"/>
    <property type="molecule type" value="Genomic_DNA"/>
</dbReference>
<feature type="transmembrane region" description="Helical" evidence="7">
    <location>
        <begin position="261"/>
        <end position="284"/>
    </location>
</feature>
<protein>
    <submittedName>
        <fullName evidence="9">DHA2 family efflux MFS transporter permease subunit</fullName>
    </submittedName>
</protein>
<dbReference type="Pfam" id="PF07690">
    <property type="entry name" value="MFS_1"/>
    <property type="match status" value="1"/>
</dbReference>
<keyword evidence="5 7" id="KW-1133">Transmembrane helix</keyword>
<dbReference type="SUPFAM" id="SSF103473">
    <property type="entry name" value="MFS general substrate transporter"/>
    <property type="match status" value="2"/>
</dbReference>
<evidence type="ECO:0000256" key="7">
    <source>
        <dbReference type="SAM" id="Phobius"/>
    </source>
</evidence>
<comment type="caution">
    <text evidence="9">The sequence shown here is derived from an EMBL/GenBank/DDBJ whole genome shotgun (WGS) entry which is preliminary data.</text>
</comment>
<feature type="transmembrane region" description="Helical" evidence="7">
    <location>
        <begin position="395"/>
        <end position="412"/>
    </location>
</feature>
<feature type="transmembrane region" description="Helical" evidence="7">
    <location>
        <begin position="296"/>
        <end position="317"/>
    </location>
</feature>
<name>A0ABV8D101_9STRE</name>
<evidence type="ECO:0000313" key="9">
    <source>
        <dbReference type="EMBL" id="MFC3932208.1"/>
    </source>
</evidence>
<organism evidence="9 10">
    <name type="scientific">Streptococcus dentapri</name>
    <dbReference type="NCBI Taxonomy" id="573564"/>
    <lineage>
        <taxon>Bacteria</taxon>
        <taxon>Bacillati</taxon>
        <taxon>Bacillota</taxon>
        <taxon>Bacilli</taxon>
        <taxon>Lactobacillales</taxon>
        <taxon>Streptococcaceae</taxon>
        <taxon>Streptococcus</taxon>
    </lineage>
</organism>
<evidence type="ECO:0000256" key="1">
    <source>
        <dbReference type="ARBA" id="ARBA00004651"/>
    </source>
</evidence>
<dbReference type="PANTHER" id="PTHR42718:SF46">
    <property type="entry name" value="BLR6921 PROTEIN"/>
    <property type="match status" value="1"/>
</dbReference>
<dbReference type="Gene3D" id="1.20.1720.10">
    <property type="entry name" value="Multidrug resistance protein D"/>
    <property type="match status" value="1"/>
</dbReference>
<dbReference type="Gene3D" id="1.20.1250.20">
    <property type="entry name" value="MFS general substrate transporter like domains"/>
    <property type="match status" value="1"/>
</dbReference>
<keyword evidence="10" id="KW-1185">Reference proteome</keyword>
<proteinExistence type="predicted"/>
<evidence type="ECO:0000256" key="4">
    <source>
        <dbReference type="ARBA" id="ARBA00022692"/>
    </source>
</evidence>
<gene>
    <name evidence="9" type="ORF">ACFOSE_05410</name>
</gene>
<dbReference type="Proteomes" id="UP001595901">
    <property type="component" value="Unassembled WGS sequence"/>
</dbReference>
<dbReference type="InterPro" id="IPR020846">
    <property type="entry name" value="MFS_dom"/>
</dbReference>